<dbReference type="AlphaFoldDB" id="A0A0P1BMQ0"/>
<name>A0A0P1BMQ0_9BASI</name>
<evidence type="ECO:0000313" key="2">
    <source>
        <dbReference type="Proteomes" id="UP000054845"/>
    </source>
</evidence>
<reference evidence="1 2" key="1">
    <citation type="submission" date="2014-09" db="EMBL/GenBank/DDBJ databases">
        <authorList>
            <person name="Magalhaes I.L.F."/>
            <person name="Oliveira U."/>
            <person name="Santos F.R."/>
            <person name="Vidigal T.H.D.A."/>
            <person name="Brescovit A.D."/>
            <person name="Santos A.J."/>
        </authorList>
    </citation>
    <scope>NUCLEOTIDE SEQUENCE [LARGE SCALE GENOMIC DNA]</scope>
</reference>
<dbReference type="EMBL" id="CCYA01000254">
    <property type="protein sequence ID" value="CEH17229.1"/>
    <property type="molecule type" value="Genomic_DNA"/>
</dbReference>
<proteinExistence type="predicted"/>
<sequence>MTALAISYRTGSLPQLSDSHHVCPCTWVLPCDDATNSPQYAVVLPIRMSLAPRGLPDLIGPWPEDRQINAVVHVERKAPLWATICTFAVSFSSQQFMRIYGKEGRLTQASLVIV</sequence>
<dbReference type="Proteomes" id="UP000054845">
    <property type="component" value="Unassembled WGS sequence"/>
</dbReference>
<accession>A0A0P1BMQ0</accession>
<organism evidence="1 2">
    <name type="scientific">Ceraceosorus bombacis</name>
    <dbReference type="NCBI Taxonomy" id="401625"/>
    <lineage>
        <taxon>Eukaryota</taxon>
        <taxon>Fungi</taxon>
        <taxon>Dikarya</taxon>
        <taxon>Basidiomycota</taxon>
        <taxon>Ustilaginomycotina</taxon>
        <taxon>Exobasidiomycetes</taxon>
        <taxon>Ceraceosorales</taxon>
        <taxon>Ceraceosoraceae</taxon>
        <taxon>Ceraceosorus</taxon>
    </lineage>
</organism>
<protein>
    <submittedName>
        <fullName evidence="1">Uncharacterized protein</fullName>
    </submittedName>
</protein>
<keyword evidence="2" id="KW-1185">Reference proteome</keyword>
<evidence type="ECO:0000313" key="1">
    <source>
        <dbReference type="EMBL" id="CEH17229.1"/>
    </source>
</evidence>